<dbReference type="EMBL" id="JADIMR010000081">
    <property type="protein sequence ID" value="MBO8447159.1"/>
    <property type="molecule type" value="Genomic_DNA"/>
</dbReference>
<evidence type="ECO:0000313" key="2">
    <source>
        <dbReference type="EMBL" id="MBO8447159.1"/>
    </source>
</evidence>
<reference evidence="2" key="1">
    <citation type="submission" date="2020-10" db="EMBL/GenBank/DDBJ databases">
        <authorList>
            <person name="Gilroy R."/>
        </authorList>
    </citation>
    <scope>NUCLEOTIDE SEQUENCE</scope>
    <source>
        <strain evidence="2">D3-1215</strain>
    </source>
</reference>
<name>A0A9D9EL48_9BACT</name>
<sequence>METFLEILKYCIPALIVFFVVYVMLVKFLKREEMVNRYYLLRASQKTTLPMRLTAYERMVLFLERISPDSLLPRIQDDSLNCLQLHAALLSAIRAEYEHNVAQQVYLSDEAWAVIKNAKENIVQLINACASAVEPQKPSIELAKIILATYEKNEDSPTMAAVSFLKNEIKTYFS</sequence>
<dbReference type="Pfam" id="PF25589">
    <property type="entry name" value="DUF7935"/>
    <property type="match status" value="1"/>
</dbReference>
<organism evidence="2 3">
    <name type="scientific">Candidatus Enterocola intestinipullorum</name>
    <dbReference type="NCBI Taxonomy" id="2840783"/>
    <lineage>
        <taxon>Bacteria</taxon>
        <taxon>Pseudomonadati</taxon>
        <taxon>Bacteroidota</taxon>
        <taxon>Bacteroidia</taxon>
        <taxon>Bacteroidales</taxon>
        <taxon>Candidatus Enterocola</taxon>
    </lineage>
</organism>
<gene>
    <name evidence="2" type="ORF">IAC32_05385</name>
</gene>
<keyword evidence="1" id="KW-0472">Membrane</keyword>
<accession>A0A9D9EL48</accession>
<dbReference type="Proteomes" id="UP000823637">
    <property type="component" value="Unassembled WGS sequence"/>
</dbReference>
<keyword evidence="1" id="KW-0812">Transmembrane</keyword>
<comment type="caution">
    <text evidence="2">The sequence shown here is derived from an EMBL/GenBank/DDBJ whole genome shotgun (WGS) entry which is preliminary data.</text>
</comment>
<proteinExistence type="predicted"/>
<protein>
    <submittedName>
        <fullName evidence="2">Uncharacterized protein</fullName>
    </submittedName>
</protein>
<feature type="transmembrane region" description="Helical" evidence="1">
    <location>
        <begin position="12"/>
        <end position="29"/>
    </location>
</feature>
<keyword evidence="1" id="KW-1133">Transmembrane helix</keyword>
<reference evidence="2" key="2">
    <citation type="journal article" date="2021" name="PeerJ">
        <title>Extensive microbial diversity within the chicken gut microbiome revealed by metagenomics and culture.</title>
        <authorList>
            <person name="Gilroy R."/>
            <person name="Ravi A."/>
            <person name="Getino M."/>
            <person name="Pursley I."/>
            <person name="Horton D.L."/>
            <person name="Alikhan N.F."/>
            <person name="Baker D."/>
            <person name="Gharbi K."/>
            <person name="Hall N."/>
            <person name="Watson M."/>
            <person name="Adriaenssens E.M."/>
            <person name="Foster-Nyarko E."/>
            <person name="Jarju S."/>
            <person name="Secka A."/>
            <person name="Antonio M."/>
            <person name="Oren A."/>
            <person name="Chaudhuri R.R."/>
            <person name="La Ragione R."/>
            <person name="Hildebrand F."/>
            <person name="Pallen M.J."/>
        </authorList>
    </citation>
    <scope>NUCLEOTIDE SEQUENCE</scope>
    <source>
        <strain evidence="2">D3-1215</strain>
    </source>
</reference>
<evidence type="ECO:0000256" key="1">
    <source>
        <dbReference type="SAM" id="Phobius"/>
    </source>
</evidence>
<evidence type="ECO:0000313" key="3">
    <source>
        <dbReference type="Proteomes" id="UP000823637"/>
    </source>
</evidence>
<dbReference type="AlphaFoldDB" id="A0A9D9EL48"/>
<dbReference type="InterPro" id="IPR057695">
    <property type="entry name" value="DUF7935"/>
</dbReference>